<evidence type="ECO:0000313" key="2">
    <source>
        <dbReference type="WBParaSite" id="TREG1_19880.1"/>
    </source>
</evidence>
<organism evidence="1 2">
    <name type="scientific">Trichobilharzia regenti</name>
    <name type="common">Nasal bird schistosome</name>
    <dbReference type="NCBI Taxonomy" id="157069"/>
    <lineage>
        <taxon>Eukaryota</taxon>
        <taxon>Metazoa</taxon>
        <taxon>Spiralia</taxon>
        <taxon>Lophotrochozoa</taxon>
        <taxon>Platyhelminthes</taxon>
        <taxon>Trematoda</taxon>
        <taxon>Digenea</taxon>
        <taxon>Strigeidida</taxon>
        <taxon>Schistosomatoidea</taxon>
        <taxon>Schistosomatidae</taxon>
        <taxon>Trichobilharzia</taxon>
    </lineage>
</organism>
<dbReference type="AlphaFoldDB" id="A0AA85JJC9"/>
<dbReference type="WBParaSite" id="TREG1_19880.1">
    <property type="protein sequence ID" value="TREG1_19880.1"/>
    <property type="gene ID" value="TREG1_19880"/>
</dbReference>
<evidence type="ECO:0000313" key="1">
    <source>
        <dbReference type="Proteomes" id="UP000050795"/>
    </source>
</evidence>
<keyword evidence="1" id="KW-1185">Reference proteome</keyword>
<sequence length="99" mass="11298">MNTYTESKSLPVTRDWSSGICNCFDDMNSCYLTTFCLPCYLCYLYDVMGEACWLPVIGSGPLKLRIKHRMKQHIVGNLADDYCVSKQMVKNLNITVTNI</sequence>
<dbReference type="Proteomes" id="UP000050795">
    <property type="component" value="Unassembled WGS sequence"/>
</dbReference>
<name>A0AA85JJC9_TRIRE</name>
<reference evidence="1" key="1">
    <citation type="submission" date="2022-06" db="EMBL/GenBank/DDBJ databases">
        <authorList>
            <person name="Berger JAMES D."/>
            <person name="Berger JAMES D."/>
        </authorList>
    </citation>
    <scope>NUCLEOTIDE SEQUENCE [LARGE SCALE GENOMIC DNA]</scope>
</reference>
<protein>
    <submittedName>
        <fullName evidence="2">Uncharacterized protein</fullName>
    </submittedName>
</protein>
<accession>A0AA85JJC9</accession>
<proteinExistence type="predicted"/>
<reference evidence="2" key="2">
    <citation type="submission" date="2023-11" db="UniProtKB">
        <authorList>
            <consortium name="WormBaseParasite"/>
        </authorList>
    </citation>
    <scope>IDENTIFICATION</scope>
</reference>